<evidence type="ECO:0000256" key="1">
    <source>
        <dbReference type="SAM" id="SignalP"/>
    </source>
</evidence>
<dbReference type="AlphaFoldDB" id="A0AAV2QQJ4"/>
<gene>
    <name evidence="3" type="ORF">MNOR_LOCUS14681</name>
</gene>
<dbReference type="PANTHER" id="PTHR19143">
    <property type="entry name" value="FIBRINOGEN/TENASCIN/ANGIOPOEITIN"/>
    <property type="match status" value="1"/>
</dbReference>
<accession>A0AAV2QQJ4</accession>
<sequence>MIYFVIIILLAPQFGAFPICDNLVHKVPGRAPPRRVKRIVEDSTTKVLTTLQDVKDIVLQEIKQTDKERDSVVENVKESIDHLRQTIDSIAHALDNLGIQRLPQDCQDLHHSGRYEDGVYTIFPNNNENDPVRARCDMEPGRGWTVMLDRHPHKDQVHFNRKWNNYRDGFGNPKGEHWLGLESLHWITQRSPQLLRIDLEDWDGNQAWAEYKGLWIETETSKYALHIGDYDGNAGDCLQYHNGQSFSTYDQDNDDWEDNCASSRKGGFWYKSCHYTNPTGVLTTKKDYTLGMIWFRWKSNITLKKILFKIRPE</sequence>
<dbReference type="InterPro" id="IPR050373">
    <property type="entry name" value="Fibrinogen_C-term_domain"/>
</dbReference>
<keyword evidence="4" id="KW-1185">Reference proteome</keyword>
<name>A0AAV2QQJ4_MEGNR</name>
<reference evidence="3 4" key="1">
    <citation type="submission" date="2024-05" db="EMBL/GenBank/DDBJ databases">
        <authorList>
            <person name="Wallberg A."/>
        </authorList>
    </citation>
    <scope>NUCLEOTIDE SEQUENCE [LARGE SCALE GENOMIC DNA]</scope>
</reference>
<dbReference type="SUPFAM" id="SSF56496">
    <property type="entry name" value="Fibrinogen C-terminal domain-like"/>
    <property type="match status" value="1"/>
</dbReference>
<dbReference type="Pfam" id="PF00147">
    <property type="entry name" value="Fibrinogen_C"/>
    <property type="match status" value="1"/>
</dbReference>
<dbReference type="PROSITE" id="PS51406">
    <property type="entry name" value="FIBRINOGEN_C_2"/>
    <property type="match status" value="1"/>
</dbReference>
<evidence type="ECO:0000259" key="2">
    <source>
        <dbReference type="PROSITE" id="PS51406"/>
    </source>
</evidence>
<feature type="signal peptide" evidence="1">
    <location>
        <begin position="1"/>
        <end position="16"/>
    </location>
</feature>
<evidence type="ECO:0000313" key="4">
    <source>
        <dbReference type="Proteomes" id="UP001497623"/>
    </source>
</evidence>
<dbReference type="SMART" id="SM00186">
    <property type="entry name" value="FBG"/>
    <property type="match status" value="1"/>
</dbReference>
<evidence type="ECO:0000313" key="3">
    <source>
        <dbReference type="EMBL" id="CAL4092926.1"/>
    </source>
</evidence>
<comment type="caution">
    <text evidence="3">The sequence shown here is derived from an EMBL/GenBank/DDBJ whole genome shotgun (WGS) entry which is preliminary data.</text>
</comment>
<dbReference type="InterPro" id="IPR036056">
    <property type="entry name" value="Fibrinogen-like_C"/>
</dbReference>
<protein>
    <recommendedName>
        <fullName evidence="2">Fibrinogen C-terminal domain-containing protein</fullName>
    </recommendedName>
</protein>
<keyword evidence="1" id="KW-0732">Signal</keyword>
<dbReference type="Gene3D" id="3.90.215.10">
    <property type="entry name" value="Gamma Fibrinogen, chain A, domain 1"/>
    <property type="match status" value="1"/>
</dbReference>
<dbReference type="EMBL" id="CAXKWB010008895">
    <property type="protein sequence ID" value="CAL4092926.1"/>
    <property type="molecule type" value="Genomic_DNA"/>
</dbReference>
<feature type="domain" description="Fibrinogen C-terminal" evidence="2">
    <location>
        <begin position="97"/>
        <end position="313"/>
    </location>
</feature>
<dbReference type="GO" id="GO:0005615">
    <property type="term" value="C:extracellular space"/>
    <property type="evidence" value="ECO:0007669"/>
    <property type="project" value="TreeGrafter"/>
</dbReference>
<dbReference type="InterPro" id="IPR014716">
    <property type="entry name" value="Fibrinogen_a/b/g_C_1"/>
</dbReference>
<dbReference type="CDD" id="cd00087">
    <property type="entry name" value="FReD"/>
    <property type="match status" value="1"/>
</dbReference>
<feature type="chain" id="PRO_5043629261" description="Fibrinogen C-terminal domain-containing protein" evidence="1">
    <location>
        <begin position="17"/>
        <end position="313"/>
    </location>
</feature>
<proteinExistence type="predicted"/>
<organism evidence="3 4">
    <name type="scientific">Meganyctiphanes norvegica</name>
    <name type="common">Northern krill</name>
    <name type="synonym">Thysanopoda norvegica</name>
    <dbReference type="NCBI Taxonomy" id="48144"/>
    <lineage>
        <taxon>Eukaryota</taxon>
        <taxon>Metazoa</taxon>
        <taxon>Ecdysozoa</taxon>
        <taxon>Arthropoda</taxon>
        <taxon>Crustacea</taxon>
        <taxon>Multicrustacea</taxon>
        <taxon>Malacostraca</taxon>
        <taxon>Eumalacostraca</taxon>
        <taxon>Eucarida</taxon>
        <taxon>Euphausiacea</taxon>
        <taxon>Euphausiidae</taxon>
        <taxon>Meganyctiphanes</taxon>
    </lineage>
</organism>
<dbReference type="InterPro" id="IPR002181">
    <property type="entry name" value="Fibrinogen_a/b/g_C_dom"/>
</dbReference>
<dbReference type="Proteomes" id="UP001497623">
    <property type="component" value="Unassembled WGS sequence"/>
</dbReference>